<comment type="caution">
    <text evidence="13">The sequence shown here is derived from an EMBL/GenBank/DDBJ whole genome shotgun (WGS) entry which is preliminary data.</text>
</comment>
<organism evidence="13 15">
    <name type="scientific">Phytophthora fragariae</name>
    <dbReference type="NCBI Taxonomy" id="53985"/>
    <lineage>
        <taxon>Eukaryota</taxon>
        <taxon>Sar</taxon>
        <taxon>Stramenopiles</taxon>
        <taxon>Oomycota</taxon>
        <taxon>Peronosporomycetes</taxon>
        <taxon>Peronosporales</taxon>
        <taxon>Peronosporaceae</taxon>
        <taxon>Phytophthora</taxon>
    </lineage>
</organism>
<dbReference type="FunFam" id="3.30.70.270:FF:000020">
    <property type="entry name" value="Transposon Tf2-6 polyprotein-like Protein"/>
    <property type="match status" value="1"/>
</dbReference>
<evidence type="ECO:0000256" key="6">
    <source>
        <dbReference type="ARBA" id="ARBA00022918"/>
    </source>
</evidence>
<dbReference type="GO" id="GO:0016787">
    <property type="term" value="F:hydrolase activity"/>
    <property type="evidence" value="ECO:0007669"/>
    <property type="project" value="UniProtKB-KW"/>
</dbReference>
<dbReference type="GO" id="GO:0003964">
    <property type="term" value="F:RNA-directed DNA polymerase activity"/>
    <property type="evidence" value="ECO:0007669"/>
    <property type="project" value="UniProtKB-KW"/>
</dbReference>
<dbReference type="Gene3D" id="3.30.70.270">
    <property type="match status" value="1"/>
</dbReference>
<keyword evidence="14" id="KW-1185">Reference proteome</keyword>
<evidence type="ECO:0000313" key="15">
    <source>
        <dbReference type="Proteomes" id="UP000440367"/>
    </source>
</evidence>
<evidence type="ECO:0000256" key="2">
    <source>
        <dbReference type="ARBA" id="ARBA00022695"/>
    </source>
</evidence>
<evidence type="ECO:0000259" key="8">
    <source>
        <dbReference type="Pfam" id="PF00078"/>
    </source>
</evidence>
<dbReference type="Proteomes" id="UP000460718">
    <property type="component" value="Unassembled WGS sequence"/>
</dbReference>
<gene>
    <name evidence="13" type="ORF">PF002_g5926</name>
    <name evidence="12" type="ORF">PF005_g4904</name>
    <name evidence="11" type="ORF">PF011_g4542</name>
</gene>
<feature type="domain" description="Reverse transcriptase" evidence="8">
    <location>
        <begin position="146"/>
        <end position="315"/>
    </location>
</feature>
<dbReference type="Pfam" id="PF17917">
    <property type="entry name" value="RT_RNaseH"/>
    <property type="match status" value="1"/>
</dbReference>
<feature type="domain" description="Reverse transcriptase/retrotransposon-derived protein RNase H-like" evidence="10">
    <location>
        <begin position="345"/>
        <end position="396"/>
    </location>
</feature>
<dbReference type="Pfam" id="PF00078">
    <property type="entry name" value="RVT_1"/>
    <property type="match status" value="1"/>
</dbReference>
<evidence type="ECO:0000313" key="11">
    <source>
        <dbReference type="EMBL" id="KAE9022297.1"/>
    </source>
</evidence>
<keyword evidence="1" id="KW-0808">Transferase</keyword>
<dbReference type="SUPFAM" id="SSF56672">
    <property type="entry name" value="DNA/RNA polymerases"/>
    <property type="match status" value="1"/>
</dbReference>
<keyword evidence="2" id="KW-0548">Nucleotidyltransferase</keyword>
<accession>A0A6A4A543</accession>
<reference evidence="14 15" key="1">
    <citation type="submission" date="2018-08" db="EMBL/GenBank/DDBJ databases">
        <title>Genomic investigation of the strawberry pathogen Phytophthora fragariae indicates pathogenicity is determined by transcriptional variation in three key races.</title>
        <authorList>
            <person name="Adams T.M."/>
            <person name="Armitage A.D."/>
            <person name="Sobczyk M.K."/>
            <person name="Bates H.J."/>
            <person name="Dunwell J.M."/>
            <person name="Nellist C.F."/>
            <person name="Harrison R.J."/>
        </authorList>
    </citation>
    <scope>NUCLEOTIDE SEQUENCE [LARGE SCALE GENOMIC DNA]</scope>
    <source>
        <strain evidence="13 15">BC-1</strain>
        <strain evidence="12 14">NOV-27</strain>
        <strain evidence="11 16">SCRP245</strain>
    </source>
</reference>
<evidence type="ECO:0000256" key="7">
    <source>
        <dbReference type="ARBA" id="ARBA00023268"/>
    </source>
</evidence>
<evidence type="ECO:0000313" key="16">
    <source>
        <dbReference type="Proteomes" id="UP000460718"/>
    </source>
</evidence>
<keyword evidence="4" id="KW-0255">Endonuclease</keyword>
<dbReference type="CDD" id="cd09274">
    <property type="entry name" value="RNase_HI_RT_Ty3"/>
    <property type="match status" value="1"/>
</dbReference>
<dbReference type="Pfam" id="PF17919">
    <property type="entry name" value="RT_RNaseH_2"/>
    <property type="match status" value="1"/>
</dbReference>
<evidence type="ECO:0000256" key="3">
    <source>
        <dbReference type="ARBA" id="ARBA00022722"/>
    </source>
</evidence>
<evidence type="ECO:0000259" key="9">
    <source>
        <dbReference type="Pfam" id="PF17917"/>
    </source>
</evidence>
<dbReference type="CDD" id="cd01647">
    <property type="entry name" value="RT_LTR"/>
    <property type="match status" value="1"/>
</dbReference>
<dbReference type="OrthoDB" id="110067at2759"/>
<dbReference type="EMBL" id="QXFW01000165">
    <property type="protein sequence ID" value="KAE9022297.1"/>
    <property type="molecule type" value="Genomic_DNA"/>
</dbReference>
<dbReference type="Proteomes" id="UP000433483">
    <property type="component" value="Unassembled WGS sequence"/>
</dbReference>
<name>A0A6A4A543_9STRA</name>
<evidence type="ECO:0008006" key="17">
    <source>
        <dbReference type="Google" id="ProtNLM"/>
    </source>
</evidence>
<dbReference type="AlphaFoldDB" id="A0A6A4A543"/>
<evidence type="ECO:0000256" key="1">
    <source>
        <dbReference type="ARBA" id="ARBA00022679"/>
    </source>
</evidence>
<dbReference type="PANTHER" id="PTHR37984:SF5">
    <property type="entry name" value="PROTEIN NYNRIN-LIKE"/>
    <property type="match status" value="1"/>
</dbReference>
<dbReference type="Gene3D" id="3.10.10.10">
    <property type="entry name" value="HIV Type 1 Reverse Transcriptase, subunit A, domain 1"/>
    <property type="match status" value="1"/>
</dbReference>
<dbReference type="EMBL" id="QXGD01000200">
    <property type="protein sequence ID" value="KAE9248142.1"/>
    <property type="molecule type" value="Genomic_DNA"/>
</dbReference>
<dbReference type="GO" id="GO:0004519">
    <property type="term" value="F:endonuclease activity"/>
    <property type="evidence" value="ECO:0007669"/>
    <property type="project" value="UniProtKB-KW"/>
</dbReference>
<keyword evidence="3" id="KW-0540">Nuclease</keyword>
<evidence type="ECO:0000313" key="12">
    <source>
        <dbReference type="EMBL" id="KAE9227004.1"/>
    </source>
</evidence>
<proteinExistence type="predicted"/>
<keyword evidence="5" id="KW-0378">Hydrolase</keyword>
<evidence type="ECO:0000313" key="14">
    <source>
        <dbReference type="Proteomes" id="UP000433483"/>
    </source>
</evidence>
<dbReference type="InterPro" id="IPR041577">
    <property type="entry name" value="RT_RNaseH_2"/>
</dbReference>
<dbReference type="Proteomes" id="UP000440367">
    <property type="component" value="Unassembled WGS sequence"/>
</dbReference>
<dbReference type="InterPro" id="IPR050951">
    <property type="entry name" value="Retrovirus_Pol_polyprotein"/>
</dbReference>
<keyword evidence="7" id="KW-0511">Multifunctional enzyme</keyword>
<dbReference type="InterPro" id="IPR041373">
    <property type="entry name" value="RT_RNaseH"/>
</dbReference>
<sequence length="529" mass="60225">MHFLRDLKAGEQVCLLTGSDESTVLANAVSDDVSSSRPKEAEPKSVREARFTAQSWQALQDSNNPVYSLAREFEDIFPEKFPAELPAERGVRHEIDLVPGPKYCVTRQWPLPRDQVQVIDDFFEGRRKAGHVRESIPPHSSPTLCVKKATGGWRIVHAFNKLNDATIPAQTPIPRKDMVPDTMSGGVIYSAIDLTDGFDQILMRQSDVPLTAVGTPNGVLWEWLMMPQGLNNALATFNRMVSHVFRPLRAFVPSYFDDIFVHSRAEDGLSAVDVHLQHLRKVFEKMSENKPYANLKNCVFWTPEIPTELRQWLGIAHYLYKYTKDYMGLIQPMPSLLKKDVAWNWHPEHQDAFDVVKKSLASAPVLMLPNTSRSFHVVCDASDFAIGCALMQFDADCRGCIELLTMRYALIKFRVYLLGEQTFAVYTDHASLRMAMKSPHLSQRMARWLSFFAEYNFVVHYKPGKNNILADALSRRPDYDPWRLTRHQNIPDDEDDDDDCATCVTLASTPQCQAPFCRCVSKLLRVRGR</sequence>
<keyword evidence="6" id="KW-0695">RNA-directed DNA polymerase</keyword>
<evidence type="ECO:0000256" key="5">
    <source>
        <dbReference type="ARBA" id="ARBA00022801"/>
    </source>
</evidence>
<dbReference type="InterPro" id="IPR000477">
    <property type="entry name" value="RT_dom"/>
</dbReference>
<evidence type="ECO:0000256" key="4">
    <source>
        <dbReference type="ARBA" id="ARBA00022759"/>
    </source>
</evidence>
<feature type="domain" description="Reverse transcriptase RNase H-like" evidence="9">
    <location>
        <begin position="402"/>
        <end position="455"/>
    </location>
</feature>
<protein>
    <recommendedName>
        <fullName evidence="17">Reverse transcriptase domain-containing protein</fullName>
    </recommendedName>
</protein>
<evidence type="ECO:0000259" key="10">
    <source>
        <dbReference type="Pfam" id="PF17919"/>
    </source>
</evidence>
<dbReference type="PANTHER" id="PTHR37984">
    <property type="entry name" value="PROTEIN CBG26694"/>
    <property type="match status" value="1"/>
</dbReference>
<dbReference type="InterPro" id="IPR043502">
    <property type="entry name" value="DNA/RNA_pol_sf"/>
</dbReference>
<dbReference type="InterPro" id="IPR043128">
    <property type="entry name" value="Rev_trsase/Diguanyl_cyclase"/>
</dbReference>
<dbReference type="EMBL" id="QXGB01000164">
    <property type="protein sequence ID" value="KAE9227004.1"/>
    <property type="molecule type" value="Genomic_DNA"/>
</dbReference>
<evidence type="ECO:0000313" key="13">
    <source>
        <dbReference type="EMBL" id="KAE9248142.1"/>
    </source>
</evidence>